<reference evidence="2" key="1">
    <citation type="submission" date="2012-11" db="EMBL/GenBank/DDBJ databases">
        <authorList>
            <person name="Lucero-Rivera Y.E."/>
            <person name="Tovar-Ramirez D."/>
        </authorList>
    </citation>
    <scope>NUCLEOTIDE SEQUENCE [LARGE SCALE GENOMIC DNA]</scope>
    <source>
        <strain evidence="2">Araruama</strain>
    </source>
</reference>
<accession>A0A1V1NQK0</accession>
<gene>
    <name evidence="1" type="ORF">OMM_15233</name>
</gene>
<evidence type="ECO:0000313" key="1">
    <source>
        <dbReference type="EMBL" id="ETR64861.1"/>
    </source>
</evidence>
<dbReference type="NCBIfam" id="TIGR03984">
    <property type="entry name" value="CRISPR-associated protein Csx19"/>
    <property type="match status" value="1"/>
</dbReference>
<protein>
    <submittedName>
        <fullName evidence="1">Uncharacterized protein</fullName>
    </submittedName>
</protein>
<dbReference type="InterPro" id="IPR023815">
    <property type="entry name" value="CRISPR-assoc_Csx19"/>
</dbReference>
<evidence type="ECO:0000313" key="2">
    <source>
        <dbReference type="Proteomes" id="UP000189670"/>
    </source>
</evidence>
<organism evidence="1 2">
    <name type="scientific">Candidatus Magnetoglobus multicellularis str. Araruama</name>
    <dbReference type="NCBI Taxonomy" id="890399"/>
    <lineage>
        <taxon>Bacteria</taxon>
        <taxon>Pseudomonadati</taxon>
        <taxon>Thermodesulfobacteriota</taxon>
        <taxon>Desulfobacteria</taxon>
        <taxon>Desulfobacterales</taxon>
        <taxon>Desulfobacteraceae</taxon>
        <taxon>Candidatus Magnetoglobus</taxon>
    </lineage>
</organism>
<dbReference type="Proteomes" id="UP000189670">
    <property type="component" value="Unassembled WGS sequence"/>
</dbReference>
<dbReference type="AlphaFoldDB" id="A0A1V1NQK0"/>
<comment type="caution">
    <text evidence="1">The sequence shown here is derived from an EMBL/GenBank/DDBJ whole genome shotgun (WGS) entry which is preliminary data.</text>
</comment>
<proteinExistence type="predicted"/>
<name>A0A1V1NQK0_9BACT</name>
<dbReference type="EMBL" id="ATBP01003537">
    <property type="protein sequence ID" value="ETR64861.1"/>
    <property type="molecule type" value="Genomic_DNA"/>
</dbReference>
<feature type="non-terminal residue" evidence="1">
    <location>
        <position position="123"/>
    </location>
</feature>
<sequence>MDGKITPPANGLKLINLKSRVIPIYPDSPKRNGIKPNELLPLITKNFVSNAYVIAYLYSYVMVGKWENNSLLFHDPQQFDESKILKLRVFNREQELLVWKSGNELKARLRKDDPKARIVCCSC</sequence>